<comment type="caution">
    <text evidence="5">The sequence shown here is derived from an EMBL/GenBank/DDBJ whole genome shotgun (WGS) entry which is preliminary data.</text>
</comment>
<keyword evidence="3" id="KW-0687">Ribonucleoprotein</keyword>
<protein>
    <submittedName>
        <fullName evidence="5">60S ribosomal protein L14</fullName>
    </submittedName>
</protein>
<dbReference type="PANTHER" id="PTHR11127:SF2">
    <property type="entry name" value="LARGE RIBOSOMAL SUBUNIT PROTEIN EL14"/>
    <property type="match status" value="1"/>
</dbReference>
<dbReference type="Pfam" id="PF01929">
    <property type="entry name" value="Ribosomal_L14e"/>
    <property type="match status" value="1"/>
</dbReference>
<sequence>MPQRFVEIGRVCLVNYGKVNKLCVIVDVVDHNKVLVDGPEPLTGIKRQVISLRRLSLTPFTVNISHGAHQQVVVKAFEKAQIQKRFNRTSWGKKILKRELRLVQTDFDRFVEMKKKREVNHGVKGEAALVKAASK</sequence>
<accession>A0ABQ9Y025</accession>
<evidence type="ECO:0000313" key="6">
    <source>
        <dbReference type="Proteomes" id="UP001281761"/>
    </source>
</evidence>
<comment type="similarity">
    <text evidence="1">Belongs to the eukaryotic ribosomal protein eL14 family.</text>
</comment>
<organism evidence="5 6">
    <name type="scientific">Blattamonas nauphoetae</name>
    <dbReference type="NCBI Taxonomy" id="2049346"/>
    <lineage>
        <taxon>Eukaryota</taxon>
        <taxon>Metamonada</taxon>
        <taxon>Preaxostyla</taxon>
        <taxon>Oxymonadida</taxon>
        <taxon>Blattamonas</taxon>
    </lineage>
</organism>
<dbReference type="InterPro" id="IPR039660">
    <property type="entry name" value="Ribosomal_eL14"/>
</dbReference>
<name>A0ABQ9Y025_9EUKA</name>
<feature type="domain" description="Large ribosomal subunit protein eL14" evidence="4">
    <location>
        <begin position="46"/>
        <end position="118"/>
    </location>
</feature>
<dbReference type="SUPFAM" id="SSF50104">
    <property type="entry name" value="Translation proteins SH3-like domain"/>
    <property type="match status" value="1"/>
</dbReference>
<gene>
    <name evidence="5" type="ORF">BLNAU_7917</name>
</gene>
<dbReference type="InterPro" id="IPR008991">
    <property type="entry name" value="Translation_prot_SH3-like_sf"/>
</dbReference>
<reference evidence="5 6" key="1">
    <citation type="journal article" date="2022" name="bioRxiv">
        <title>Genomics of Preaxostyla Flagellates Illuminates Evolutionary Transitions and the Path Towards Mitochondrial Loss.</title>
        <authorList>
            <person name="Novak L.V.F."/>
            <person name="Treitli S.C."/>
            <person name="Pyrih J."/>
            <person name="Halakuc P."/>
            <person name="Pipaliya S.V."/>
            <person name="Vacek V."/>
            <person name="Brzon O."/>
            <person name="Soukal P."/>
            <person name="Eme L."/>
            <person name="Dacks J.B."/>
            <person name="Karnkowska A."/>
            <person name="Elias M."/>
            <person name="Hampl V."/>
        </authorList>
    </citation>
    <scope>NUCLEOTIDE SEQUENCE [LARGE SCALE GENOMIC DNA]</scope>
    <source>
        <strain evidence="5">NAU3</strain>
        <tissue evidence="5">Gut</tissue>
    </source>
</reference>
<evidence type="ECO:0000313" key="5">
    <source>
        <dbReference type="EMBL" id="KAK2957087.1"/>
    </source>
</evidence>
<dbReference type="CDD" id="cd23702">
    <property type="entry name" value="eL14"/>
    <property type="match status" value="1"/>
</dbReference>
<evidence type="ECO:0000256" key="3">
    <source>
        <dbReference type="ARBA" id="ARBA00023274"/>
    </source>
</evidence>
<evidence type="ECO:0000256" key="2">
    <source>
        <dbReference type="ARBA" id="ARBA00022980"/>
    </source>
</evidence>
<keyword evidence="2 5" id="KW-0689">Ribosomal protein</keyword>
<keyword evidence="6" id="KW-1185">Reference proteome</keyword>
<dbReference type="PANTHER" id="PTHR11127">
    <property type="entry name" value="60S RIBOSOMAL PROTEIN L14"/>
    <property type="match status" value="1"/>
</dbReference>
<dbReference type="InterPro" id="IPR002784">
    <property type="entry name" value="Ribosomal_eL14_dom"/>
</dbReference>
<evidence type="ECO:0000259" key="4">
    <source>
        <dbReference type="Pfam" id="PF01929"/>
    </source>
</evidence>
<dbReference type="InterPro" id="IPR014722">
    <property type="entry name" value="Rib_uL2_dom2"/>
</dbReference>
<dbReference type="Proteomes" id="UP001281761">
    <property type="component" value="Unassembled WGS sequence"/>
</dbReference>
<dbReference type="EMBL" id="JARBJD010000049">
    <property type="protein sequence ID" value="KAK2957087.1"/>
    <property type="molecule type" value="Genomic_DNA"/>
</dbReference>
<proteinExistence type="inferred from homology"/>
<dbReference type="Gene3D" id="2.30.30.30">
    <property type="match status" value="1"/>
</dbReference>
<evidence type="ECO:0000256" key="1">
    <source>
        <dbReference type="ARBA" id="ARBA00006592"/>
    </source>
</evidence>
<dbReference type="GO" id="GO:0005840">
    <property type="term" value="C:ribosome"/>
    <property type="evidence" value="ECO:0007669"/>
    <property type="project" value="UniProtKB-KW"/>
</dbReference>